<feature type="region of interest" description="Disordered" evidence="7">
    <location>
        <begin position="354"/>
        <end position="535"/>
    </location>
</feature>
<evidence type="ECO:0000256" key="6">
    <source>
        <dbReference type="PROSITE-ProRule" id="PRU01324"/>
    </source>
</evidence>
<feature type="compositionally biased region" description="Polar residues" evidence="7">
    <location>
        <begin position="455"/>
        <end position="482"/>
    </location>
</feature>
<feature type="compositionally biased region" description="Low complexity" evidence="7">
    <location>
        <begin position="381"/>
        <end position="394"/>
    </location>
</feature>
<dbReference type="InterPro" id="IPR019464">
    <property type="entry name" value="ELL_N"/>
</dbReference>
<evidence type="ECO:0000256" key="4">
    <source>
        <dbReference type="ARBA" id="ARBA00023163"/>
    </source>
</evidence>
<dbReference type="GO" id="GO:0008023">
    <property type="term" value="C:transcription elongation factor complex"/>
    <property type="evidence" value="ECO:0000318"/>
    <property type="project" value="GO_Central"/>
</dbReference>
<dbReference type="PANTHER" id="PTHR23288">
    <property type="entry name" value="OCCLUDIN AND RNA POLYMERASE II ELONGATION FACTOR ELL"/>
    <property type="match status" value="1"/>
</dbReference>
<evidence type="ECO:0000313" key="8">
    <source>
        <dbReference type="EnsemblMetazoa" id="PPA38573.1"/>
    </source>
</evidence>
<evidence type="ECO:0000256" key="3">
    <source>
        <dbReference type="ARBA" id="ARBA00023015"/>
    </source>
</evidence>
<dbReference type="PANTHER" id="PTHR23288:SF17">
    <property type="entry name" value="RNA POLYMERASE II ELONGATION FACTOR ELL"/>
    <property type="match status" value="1"/>
</dbReference>
<feature type="compositionally biased region" description="Basic and acidic residues" evidence="7">
    <location>
        <begin position="154"/>
        <end position="176"/>
    </location>
</feature>
<reference evidence="9" key="1">
    <citation type="journal article" date="2008" name="Nat. Genet.">
        <title>The Pristionchus pacificus genome provides a unique perspective on nematode lifestyle and parasitism.</title>
        <authorList>
            <person name="Dieterich C."/>
            <person name="Clifton S.W."/>
            <person name="Schuster L.N."/>
            <person name="Chinwalla A."/>
            <person name="Delehaunty K."/>
            <person name="Dinkelacker I."/>
            <person name="Fulton L."/>
            <person name="Fulton R."/>
            <person name="Godfrey J."/>
            <person name="Minx P."/>
            <person name="Mitreva M."/>
            <person name="Roeseler W."/>
            <person name="Tian H."/>
            <person name="Witte H."/>
            <person name="Yang S.P."/>
            <person name="Wilson R.K."/>
            <person name="Sommer R.J."/>
        </authorList>
    </citation>
    <scope>NUCLEOTIDE SEQUENCE [LARGE SCALE GENOMIC DNA]</scope>
    <source>
        <strain evidence="9">PS312</strain>
    </source>
</reference>
<keyword evidence="9" id="KW-1185">Reference proteome</keyword>
<keyword evidence="3" id="KW-0805">Transcription regulation</keyword>
<dbReference type="InterPro" id="IPR036390">
    <property type="entry name" value="WH_DNA-bd_sf"/>
</dbReference>
<dbReference type="Proteomes" id="UP000005239">
    <property type="component" value="Unassembled WGS sequence"/>
</dbReference>
<comment type="similarity">
    <text evidence="2 6">Belongs to the ELL/occludin family.</text>
</comment>
<dbReference type="GO" id="GO:0006368">
    <property type="term" value="P:transcription elongation by RNA polymerase II"/>
    <property type="evidence" value="ECO:0007669"/>
    <property type="project" value="InterPro"/>
</dbReference>
<dbReference type="AlphaFoldDB" id="A0A2A6CAX4"/>
<organism evidence="8 9">
    <name type="scientific">Pristionchus pacificus</name>
    <name type="common">Parasitic nematode worm</name>
    <dbReference type="NCBI Taxonomy" id="54126"/>
    <lineage>
        <taxon>Eukaryota</taxon>
        <taxon>Metazoa</taxon>
        <taxon>Ecdysozoa</taxon>
        <taxon>Nematoda</taxon>
        <taxon>Chromadorea</taxon>
        <taxon>Rhabditida</taxon>
        <taxon>Rhabditina</taxon>
        <taxon>Diplogasteromorpha</taxon>
        <taxon>Diplogasteroidea</taxon>
        <taxon>Neodiplogasteridae</taxon>
        <taxon>Pristionchus</taxon>
    </lineage>
</organism>
<dbReference type="SUPFAM" id="SSF46785">
    <property type="entry name" value="Winged helix' DNA-binding domain"/>
    <property type="match status" value="1"/>
</dbReference>
<evidence type="ECO:0000313" key="9">
    <source>
        <dbReference type="Proteomes" id="UP000005239"/>
    </source>
</evidence>
<accession>A0A8R1YT32</accession>
<evidence type="ECO:0000256" key="5">
    <source>
        <dbReference type="ARBA" id="ARBA00023242"/>
    </source>
</evidence>
<dbReference type="GO" id="GO:0032968">
    <property type="term" value="P:positive regulation of transcription elongation by RNA polymerase II"/>
    <property type="evidence" value="ECO:0000318"/>
    <property type="project" value="GO_Central"/>
</dbReference>
<sequence>MSSCSCLISLHLSSSLPLSFHHHLNSIGSPMAEFDVPFSPPTFDVYRLAQESANDGETVIGVKLTDECLTALSGAHKRKTRLKLIVDEHGGGTVHIGDTSFRFSTQSLPTPFADAVSCQPGVGFKAKASVGLKYTIQATQNSFEETRVKAQKMMEEEKSRGTKDVNKSRNGKKAEVGRGLSGSHASAALAHVRASTLAVNKQTASTVLGGGNNSRNASPNLSQSASAAAAQARLTVPYRADLMKKTLRERVIHIVITARYKSFDEVIGRLRKDGLPSEQDSRKAIEELLKEISESSDSGRVCLKPCFYSEVNLKWKWLSTEEMNYIRKLQNPQNISSSSFAPSRKSGVDRVMAPSATLNSSMNTSTPSSASSDRVRENDLSRSSGSSSASNTSSPEAIADRTPPKGPSNPSNGSNGTKKRSASPIMNDDSKGKEDEDDYYPSTASSSKRKAHAPSMTSLSKTTPSPQMNTSLSSRPVRQESASPPEDPTMGKEELRGKSSKMTSVSPHPPPSSSSLIPPSSSSSRAPSTSPRTDWNTVYGVITSPIEADNYINAFTTSYTEYAEMHSKLSKVADEFTGMEKELKSCARGSNEAKEMEIKIQSKYSHYEKDIDFIKLRNRHSDLRSKLTIIRTRLDAWEARRL</sequence>
<dbReference type="InterPro" id="IPR010844">
    <property type="entry name" value="Occludin_ELL"/>
</dbReference>
<evidence type="ECO:0000256" key="1">
    <source>
        <dbReference type="ARBA" id="ARBA00004123"/>
    </source>
</evidence>
<dbReference type="EnsemblMetazoa" id="PPA38573.1">
    <property type="protein sequence ID" value="PPA38573.1"/>
    <property type="gene ID" value="WBGene00276942"/>
</dbReference>
<keyword evidence="5" id="KW-0539">Nucleus</keyword>
<evidence type="ECO:0000256" key="7">
    <source>
        <dbReference type="SAM" id="MobiDB-lite"/>
    </source>
</evidence>
<dbReference type="InterPro" id="IPR042065">
    <property type="entry name" value="E3_ELL-like"/>
</dbReference>
<accession>A0A2A6CAX4</accession>
<dbReference type="PROSITE" id="PS51980">
    <property type="entry name" value="OCEL"/>
    <property type="match status" value="1"/>
</dbReference>
<dbReference type="GO" id="GO:0042795">
    <property type="term" value="P:snRNA transcription by RNA polymerase II"/>
    <property type="evidence" value="ECO:0000318"/>
    <property type="project" value="GO_Central"/>
</dbReference>
<evidence type="ECO:0000256" key="2">
    <source>
        <dbReference type="ARBA" id="ARBA00009171"/>
    </source>
</evidence>
<name>A0A2A6CAX4_PRIPA</name>
<keyword evidence="4" id="KW-0804">Transcription</keyword>
<protein>
    <submittedName>
        <fullName evidence="8">Ell-1</fullName>
    </submittedName>
</protein>
<feature type="compositionally biased region" description="Low complexity" evidence="7">
    <location>
        <begin position="359"/>
        <end position="372"/>
    </location>
</feature>
<feature type="compositionally biased region" description="Low complexity" evidence="7">
    <location>
        <begin position="513"/>
        <end position="531"/>
    </location>
</feature>
<gene>
    <name evidence="8" type="primary">WBGene00276942</name>
</gene>
<dbReference type="Pfam" id="PF07303">
    <property type="entry name" value="Occludin_ELL"/>
    <property type="match status" value="1"/>
</dbReference>
<dbReference type="Gene3D" id="1.10.10.2670">
    <property type="entry name" value="E3 ubiquitin-protein ligase"/>
    <property type="match status" value="1"/>
</dbReference>
<dbReference type="InterPro" id="IPR031176">
    <property type="entry name" value="ELL/occludin"/>
</dbReference>
<dbReference type="Gene3D" id="6.10.140.340">
    <property type="match status" value="1"/>
</dbReference>
<dbReference type="Pfam" id="PF10390">
    <property type="entry name" value="ELL"/>
    <property type="match status" value="1"/>
</dbReference>
<reference evidence="8" key="2">
    <citation type="submission" date="2022-06" db="UniProtKB">
        <authorList>
            <consortium name="EnsemblMetazoa"/>
        </authorList>
    </citation>
    <scope>IDENTIFICATION</scope>
    <source>
        <strain evidence="8">PS312</strain>
    </source>
</reference>
<dbReference type="SUPFAM" id="SSF144292">
    <property type="entry name" value="occludin/ELL-like"/>
    <property type="match status" value="1"/>
</dbReference>
<comment type="subcellular location">
    <subcellularLocation>
        <location evidence="1">Nucleus</location>
    </subcellularLocation>
</comment>
<dbReference type="GO" id="GO:0000987">
    <property type="term" value="F:cis-regulatory region sequence-specific DNA binding"/>
    <property type="evidence" value="ECO:0000318"/>
    <property type="project" value="GO_Central"/>
</dbReference>
<feature type="region of interest" description="Disordered" evidence="7">
    <location>
        <begin position="154"/>
        <end position="182"/>
    </location>
</feature>
<proteinExistence type="inferred from homology"/>
<dbReference type="OrthoDB" id="6284217at2759"/>